<keyword evidence="4" id="KW-1185">Reference proteome</keyword>
<dbReference type="EMBL" id="JBHTIS010000740">
    <property type="protein sequence ID" value="MFD1046650.1"/>
    <property type="molecule type" value="Genomic_DNA"/>
</dbReference>
<reference evidence="4" key="1">
    <citation type="journal article" date="2019" name="Int. J. Syst. Evol. Microbiol.">
        <title>The Global Catalogue of Microorganisms (GCM) 10K type strain sequencing project: providing services to taxonomists for standard genome sequencing and annotation.</title>
        <authorList>
            <consortium name="The Broad Institute Genomics Platform"/>
            <consortium name="The Broad Institute Genome Sequencing Center for Infectious Disease"/>
            <person name="Wu L."/>
            <person name="Ma J."/>
        </authorList>
    </citation>
    <scope>NUCLEOTIDE SEQUENCE [LARGE SCALE GENOMIC DNA]</scope>
    <source>
        <strain evidence="4">JCM 31486</strain>
    </source>
</reference>
<evidence type="ECO:0000259" key="2">
    <source>
        <dbReference type="Pfam" id="PF05378"/>
    </source>
</evidence>
<protein>
    <submittedName>
        <fullName evidence="3">Hydantoinase/oxoprolinase N-terminal domain-containing protein</fullName>
    </submittedName>
</protein>
<proteinExistence type="predicted"/>
<sequence>MDIGGTFTDVVCFDDVSGVVSGSKAPTTPGDLTEGVLDALG</sequence>
<feature type="domain" description="Hydantoinase/oxoprolinase N-terminal" evidence="2">
    <location>
        <begin position="2"/>
        <end position="40"/>
    </location>
</feature>
<comment type="caution">
    <text evidence="3">The sequence shown here is derived from an EMBL/GenBank/DDBJ whole genome shotgun (WGS) entry which is preliminary data.</text>
</comment>
<accession>A0ABW3M7F3</accession>
<dbReference type="Pfam" id="PF05378">
    <property type="entry name" value="Hydant_A_N"/>
    <property type="match status" value="1"/>
</dbReference>
<evidence type="ECO:0000313" key="4">
    <source>
        <dbReference type="Proteomes" id="UP001597045"/>
    </source>
</evidence>
<dbReference type="Proteomes" id="UP001597045">
    <property type="component" value="Unassembled WGS sequence"/>
</dbReference>
<name>A0ABW3M7F3_9PSEU</name>
<feature type="non-terminal residue" evidence="3">
    <location>
        <position position="41"/>
    </location>
</feature>
<dbReference type="InterPro" id="IPR008040">
    <property type="entry name" value="Hydant_A_N"/>
</dbReference>
<evidence type="ECO:0000313" key="3">
    <source>
        <dbReference type="EMBL" id="MFD1046650.1"/>
    </source>
</evidence>
<evidence type="ECO:0000256" key="1">
    <source>
        <dbReference type="SAM" id="MobiDB-lite"/>
    </source>
</evidence>
<organism evidence="3 4">
    <name type="scientific">Kibdelosporangium lantanae</name>
    <dbReference type="NCBI Taxonomy" id="1497396"/>
    <lineage>
        <taxon>Bacteria</taxon>
        <taxon>Bacillati</taxon>
        <taxon>Actinomycetota</taxon>
        <taxon>Actinomycetes</taxon>
        <taxon>Pseudonocardiales</taxon>
        <taxon>Pseudonocardiaceae</taxon>
        <taxon>Kibdelosporangium</taxon>
    </lineage>
</organism>
<gene>
    <name evidence="3" type="ORF">ACFQ1S_14360</name>
</gene>
<feature type="region of interest" description="Disordered" evidence="1">
    <location>
        <begin position="22"/>
        <end position="41"/>
    </location>
</feature>